<evidence type="ECO:0000313" key="1">
    <source>
        <dbReference type="EMBL" id="KAI8427586.1"/>
    </source>
</evidence>
<evidence type="ECO:0000313" key="2">
    <source>
        <dbReference type="Proteomes" id="UP001064048"/>
    </source>
</evidence>
<organism evidence="1 2">
    <name type="scientific">Choristoneura fumiferana</name>
    <name type="common">Spruce budworm moth</name>
    <name type="synonym">Archips fumiferana</name>
    <dbReference type="NCBI Taxonomy" id="7141"/>
    <lineage>
        <taxon>Eukaryota</taxon>
        <taxon>Metazoa</taxon>
        <taxon>Ecdysozoa</taxon>
        <taxon>Arthropoda</taxon>
        <taxon>Hexapoda</taxon>
        <taxon>Insecta</taxon>
        <taxon>Pterygota</taxon>
        <taxon>Neoptera</taxon>
        <taxon>Endopterygota</taxon>
        <taxon>Lepidoptera</taxon>
        <taxon>Glossata</taxon>
        <taxon>Ditrysia</taxon>
        <taxon>Tortricoidea</taxon>
        <taxon>Tortricidae</taxon>
        <taxon>Tortricinae</taxon>
        <taxon>Choristoneura</taxon>
    </lineage>
</organism>
<dbReference type="EMBL" id="CM046103">
    <property type="protein sequence ID" value="KAI8427586.1"/>
    <property type="molecule type" value="Genomic_DNA"/>
</dbReference>
<reference evidence="1 2" key="1">
    <citation type="journal article" date="2022" name="Genome Biol. Evol.">
        <title>The Spruce Budworm Genome: Reconstructing the Evolutionary History of Antifreeze Proteins.</title>
        <authorList>
            <person name="Beliveau C."/>
            <person name="Gagne P."/>
            <person name="Picq S."/>
            <person name="Vernygora O."/>
            <person name="Keeling C.I."/>
            <person name="Pinkney K."/>
            <person name="Doucet D."/>
            <person name="Wen F."/>
            <person name="Johnston J.S."/>
            <person name="Maaroufi H."/>
            <person name="Boyle B."/>
            <person name="Laroche J."/>
            <person name="Dewar K."/>
            <person name="Juretic N."/>
            <person name="Blackburn G."/>
            <person name="Nisole A."/>
            <person name="Brunet B."/>
            <person name="Brandao M."/>
            <person name="Lumley L."/>
            <person name="Duan J."/>
            <person name="Quan G."/>
            <person name="Lucarotti C.J."/>
            <person name="Roe A.D."/>
            <person name="Sperling F.A.H."/>
            <person name="Levesque R.C."/>
            <person name="Cusson M."/>
        </authorList>
    </citation>
    <scope>NUCLEOTIDE SEQUENCE [LARGE SCALE GENOMIC DNA]</scope>
    <source>
        <strain evidence="1">Glfc:IPQL:Cfum</strain>
    </source>
</reference>
<proteinExistence type="predicted"/>
<comment type="caution">
    <text evidence="1">The sequence shown here is derived from an EMBL/GenBank/DDBJ whole genome shotgun (WGS) entry which is preliminary data.</text>
</comment>
<gene>
    <name evidence="1" type="ORF">MSG28_002083</name>
</gene>
<sequence length="70" mass="8056">MKETPREQWGSQVEYLLSCLGYAVGIGNVWRFPYLCYRNGGEMVVCKVIRPIDCHAFLPIEYNIIGQAMQ</sequence>
<dbReference type="Proteomes" id="UP001064048">
    <property type="component" value="Chromosome 3"/>
</dbReference>
<keyword evidence="2" id="KW-1185">Reference proteome</keyword>
<protein>
    <submittedName>
        <fullName evidence="1">Uncharacterized protein</fullName>
    </submittedName>
</protein>
<accession>A0ACC0JTR4</accession>
<name>A0ACC0JTR4_CHOFU</name>